<dbReference type="OrthoDB" id="5362512at2759"/>
<proteinExistence type="predicted"/>
<organism evidence="1 2">
    <name type="scientific">Colletotrichum karsti</name>
    <dbReference type="NCBI Taxonomy" id="1095194"/>
    <lineage>
        <taxon>Eukaryota</taxon>
        <taxon>Fungi</taxon>
        <taxon>Dikarya</taxon>
        <taxon>Ascomycota</taxon>
        <taxon>Pezizomycotina</taxon>
        <taxon>Sordariomycetes</taxon>
        <taxon>Hypocreomycetidae</taxon>
        <taxon>Glomerellales</taxon>
        <taxon>Glomerellaceae</taxon>
        <taxon>Colletotrichum</taxon>
        <taxon>Colletotrichum boninense species complex</taxon>
    </lineage>
</organism>
<reference evidence="1" key="1">
    <citation type="submission" date="2020-03" db="EMBL/GenBank/DDBJ databases">
        <authorList>
            <person name="He L."/>
        </authorList>
    </citation>
    <scope>NUCLEOTIDE SEQUENCE</scope>
    <source>
        <strain evidence="1">CkLH20</strain>
    </source>
</reference>
<dbReference type="PANTHER" id="PTHR33112">
    <property type="entry name" value="DOMAIN PROTEIN, PUTATIVE-RELATED"/>
    <property type="match status" value="1"/>
</dbReference>
<protein>
    <submittedName>
        <fullName evidence="1">Uncharacterized protein</fullName>
    </submittedName>
</protein>
<sequence>MQEQNLSPDSHGNRVIDHKPLDGESITMMTEANNDPGTSIHDVGRIDSNVDENDQGVADARTDGHEYYDPTVTPDLEASLNEMVSRLCASLDLFVKRGSITLDDLFYIKCTFENSTGHQYASGSDQVMLWFNLERGNHEALNSSKTELIGDSITHNHLNSRAWVAQERALSPAVIHFTPEKIWWECNEFVVNEAFTGGRFSWIRQQCHKPGVIRHLQQKTREEVYDFWTEFISIYVKTHLTFEKDRFPAMIGIAKIVGEILNDNFIAGFWEGDLVRSLVWQMDRVASVSPFLTAILSTAALISQVAAQELQPPPKIEPLFNTTVHIDPKQYGPIEVPGGFQIVFNVLNATITGALNATIKGGVVYPYVYENGTIQHVEGRLWGTTHDGVDFFMEERGIGGAERRINRQAS</sequence>
<dbReference type="GeneID" id="62166407"/>
<evidence type="ECO:0000313" key="1">
    <source>
        <dbReference type="EMBL" id="KAF9871987.1"/>
    </source>
</evidence>
<dbReference type="Gene3D" id="2.40.160.20">
    <property type="match status" value="1"/>
</dbReference>
<comment type="caution">
    <text evidence="1">The sequence shown here is derived from an EMBL/GenBank/DDBJ whole genome shotgun (WGS) entry which is preliminary data.</text>
</comment>
<dbReference type="AlphaFoldDB" id="A0A9P6HXQ5"/>
<keyword evidence="2" id="KW-1185">Reference proteome</keyword>
<dbReference type="Proteomes" id="UP000781932">
    <property type="component" value="Unassembled WGS sequence"/>
</dbReference>
<dbReference type="PANTHER" id="PTHR33112:SF10">
    <property type="entry name" value="TOL"/>
    <property type="match status" value="1"/>
</dbReference>
<gene>
    <name evidence="1" type="ORF">CkaCkLH20_10619</name>
</gene>
<accession>A0A9P6HXQ5</accession>
<name>A0A9P6HXQ5_9PEZI</name>
<reference evidence="1" key="2">
    <citation type="submission" date="2020-11" db="EMBL/GenBank/DDBJ databases">
        <title>Whole genome sequencing of Colletotrichum sp.</title>
        <authorList>
            <person name="Li H."/>
        </authorList>
    </citation>
    <scope>NUCLEOTIDE SEQUENCE</scope>
    <source>
        <strain evidence="1">CkLH20</strain>
    </source>
</reference>
<dbReference type="RefSeq" id="XP_038741448.1">
    <property type="nucleotide sequence ID" value="XM_038893333.1"/>
</dbReference>
<dbReference type="EMBL" id="JAATWM020000041">
    <property type="protein sequence ID" value="KAF9871987.1"/>
    <property type="molecule type" value="Genomic_DNA"/>
</dbReference>
<evidence type="ECO:0000313" key="2">
    <source>
        <dbReference type="Proteomes" id="UP000781932"/>
    </source>
</evidence>